<accession>A0A0N4YXQ3</accession>
<sequence>MDQPLNLKQIIDPKACKALFPISLRSINMTGVVISSVLMDTLLTLSNLRHLDLMGCVIDTNLAAQYVEKLGLSRITMKLRLSKLAIYMEQFDENTFFEQLETMMPRKLEVLVLYGNFFALKKSKKYSQWRKFEILFGSMTPQVRTQWWMRDDALLMSHLVRSAPYKVAEDFRPVRNTAASWRFDQAAVDNEEARLERINQPVNRILRFMSNIPAVAEEQIAAPPILPNPMPLMLTLPPDGAESAPIGIILPVAPPPPAPPAPGSNQQHGVVMEFSPPPRHPTGAASQPPATNLPIAASNVDPQSQASAARTLPGASQASFPPNVNRPENANQTVQIVNVQEVSADTPAAPHQPQPTIQSPQELRAAGTQPGSPDGEMRTTPPIRPPRSTTAPQQNRHDEQPDMHPDEENINMM</sequence>
<feature type="compositionally biased region" description="Low complexity" evidence="1">
    <location>
        <begin position="378"/>
        <end position="390"/>
    </location>
</feature>
<dbReference type="Proteomes" id="UP000271162">
    <property type="component" value="Unassembled WGS sequence"/>
</dbReference>
<reference evidence="4" key="1">
    <citation type="submission" date="2017-02" db="UniProtKB">
        <authorList>
            <consortium name="WormBaseParasite"/>
        </authorList>
    </citation>
    <scope>IDENTIFICATION</scope>
</reference>
<dbReference type="EMBL" id="UYSL01027261">
    <property type="protein sequence ID" value="VDL86561.1"/>
    <property type="molecule type" value="Genomic_DNA"/>
</dbReference>
<protein>
    <submittedName>
        <fullName evidence="4">F-box domain-containing protein</fullName>
    </submittedName>
</protein>
<gene>
    <name evidence="2" type="ORF">NBR_LOCUS22026</name>
</gene>
<dbReference type="AlphaFoldDB" id="A0A0N4YXQ3"/>
<name>A0A0N4YXQ3_NIPBR</name>
<feature type="region of interest" description="Disordered" evidence="1">
    <location>
        <begin position="344"/>
        <end position="413"/>
    </location>
</feature>
<dbReference type="SUPFAM" id="SSF52047">
    <property type="entry name" value="RNI-like"/>
    <property type="match status" value="1"/>
</dbReference>
<evidence type="ECO:0000313" key="4">
    <source>
        <dbReference type="WBParaSite" id="NBR_0002202501-mRNA-1"/>
    </source>
</evidence>
<keyword evidence="3" id="KW-1185">Reference proteome</keyword>
<evidence type="ECO:0000313" key="3">
    <source>
        <dbReference type="Proteomes" id="UP000271162"/>
    </source>
</evidence>
<evidence type="ECO:0000313" key="2">
    <source>
        <dbReference type="EMBL" id="VDL86561.1"/>
    </source>
</evidence>
<organism evidence="4">
    <name type="scientific">Nippostrongylus brasiliensis</name>
    <name type="common">Rat hookworm</name>
    <dbReference type="NCBI Taxonomy" id="27835"/>
    <lineage>
        <taxon>Eukaryota</taxon>
        <taxon>Metazoa</taxon>
        <taxon>Ecdysozoa</taxon>
        <taxon>Nematoda</taxon>
        <taxon>Chromadorea</taxon>
        <taxon>Rhabditida</taxon>
        <taxon>Rhabditina</taxon>
        <taxon>Rhabditomorpha</taxon>
        <taxon>Strongyloidea</taxon>
        <taxon>Heligmosomidae</taxon>
        <taxon>Nippostrongylus</taxon>
    </lineage>
</organism>
<feature type="compositionally biased region" description="Polar residues" evidence="1">
    <location>
        <begin position="300"/>
        <end position="328"/>
    </location>
</feature>
<reference evidence="2 3" key="2">
    <citation type="submission" date="2018-11" db="EMBL/GenBank/DDBJ databases">
        <authorList>
            <consortium name="Pathogen Informatics"/>
        </authorList>
    </citation>
    <scope>NUCLEOTIDE SEQUENCE [LARGE SCALE GENOMIC DNA]</scope>
</reference>
<proteinExistence type="predicted"/>
<dbReference type="WBParaSite" id="NBR_0002202501-mRNA-1">
    <property type="protein sequence ID" value="NBR_0002202501-mRNA-1"/>
    <property type="gene ID" value="NBR_0002202501"/>
</dbReference>
<evidence type="ECO:0000256" key="1">
    <source>
        <dbReference type="SAM" id="MobiDB-lite"/>
    </source>
</evidence>
<feature type="compositionally biased region" description="Basic and acidic residues" evidence="1">
    <location>
        <begin position="395"/>
        <end position="407"/>
    </location>
</feature>
<feature type="region of interest" description="Disordered" evidence="1">
    <location>
        <begin position="255"/>
        <end position="328"/>
    </location>
</feature>